<dbReference type="PANTHER" id="PTHR43205:SF7">
    <property type="entry name" value="PROSTAGLANDIN REDUCTASE 1"/>
    <property type="match status" value="1"/>
</dbReference>
<dbReference type="GO" id="GO:0016628">
    <property type="term" value="F:oxidoreductase activity, acting on the CH-CH group of donors, NAD or NADP as acceptor"/>
    <property type="evidence" value="ECO:0007669"/>
    <property type="project" value="InterPro"/>
</dbReference>
<dbReference type="Gene3D" id="3.90.180.10">
    <property type="entry name" value="Medium-chain alcohol dehydrogenases, catalytic domain"/>
    <property type="match status" value="1"/>
</dbReference>
<dbReference type="Pfam" id="PF00107">
    <property type="entry name" value="ADH_zinc_N"/>
    <property type="match status" value="1"/>
</dbReference>
<dbReference type="CDD" id="cd05288">
    <property type="entry name" value="PGDH"/>
    <property type="match status" value="1"/>
</dbReference>
<keyword evidence="1" id="KW-0560">Oxidoreductase</keyword>
<sequence length="341" mass="35986">MAQSAKRVVLVSRPVGEPKASDFRVEDCAIPAPGEGEVLLRTIWLSLDPYMRGRMSDGPSYAAPVPIGGVMEGGTVSEVVASNNPGFAKGDIVLSRAGWQTHALSDGKGLAKIDPKLAPISTAVGVLGMPGMTAYTGLLDIGKPQAGETVVVAAASGAVGSAVGQIAKIKGARAVGIAGGKDKCDYVKKELGFDECLDHRDPDLAVKLKEACPKGIDVYFENVGGAVFEAVFPLLNAFARMPVCGLIAEYNNFGETSPKWAGKLMRAVLTKRLTIRGFIVSDFAARHGDFLRDMSQWVREGKVKHREFVTEGLDSAPAAFMGLLKGANFGKQLVRVGPDKA</sequence>
<dbReference type="EMBL" id="CP076135">
    <property type="protein sequence ID" value="QWG20406.1"/>
    <property type="molecule type" value="Genomic_DNA"/>
</dbReference>
<feature type="domain" description="Enoyl reductase (ER)" evidence="2">
    <location>
        <begin position="16"/>
        <end position="334"/>
    </location>
</feature>
<accession>A0A975NTJ0</accession>
<dbReference type="Gene3D" id="3.40.50.720">
    <property type="entry name" value="NAD(P)-binding Rossmann-like Domain"/>
    <property type="match status" value="1"/>
</dbReference>
<evidence type="ECO:0000313" key="4">
    <source>
        <dbReference type="Proteomes" id="UP000680805"/>
    </source>
</evidence>
<name>A0A975NTJ0_9BRAD</name>
<dbReference type="SUPFAM" id="SSF50129">
    <property type="entry name" value="GroES-like"/>
    <property type="match status" value="1"/>
</dbReference>
<dbReference type="InterPro" id="IPR013149">
    <property type="entry name" value="ADH-like_C"/>
</dbReference>
<evidence type="ECO:0000259" key="2">
    <source>
        <dbReference type="SMART" id="SM00829"/>
    </source>
</evidence>
<dbReference type="InterPro" id="IPR045010">
    <property type="entry name" value="MDR_fam"/>
</dbReference>
<dbReference type="InterPro" id="IPR041694">
    <property type="entry name" value="ADH_N_2"/>
</dbReference>
<dbReference type="InterPro" id="IPR036291">
    <property type="entry name" value="NAD(P)-bd_dom_sf"/>
</dbReference>
<dbReference type="Proteomes" id="UP000680805">
    <property type="component" value="Chromosome"/>
</dbReference>
<protein>
    <submittedName>
        <fullName evidence="3">NADP-dependent oxidoreductase</fullName>
    </submittedName>
</protein>
<dbReference type="AlphaFoldDB" id="A0A975NTJ0"/>
<reference evidence="3" key="1">
    <citation type="submission" date="2021-06" db="EMBL/GenBank/DDBJ databases">
        <title>Bradyrhizobium sp. S2-11-2 Genome sequencing.</title>
        <authorList>
            <person name="Jin L."/>
        </authorList>
    </citation>
    <scope>NUCLEOTIDE SEQUENCE</scope>
    <source>
        <strain evidence="3">S2-11-2</strain>
    </source>
</reference>
<dbReference type="SUPFAM" id="SSF51735">
    <property type="entry name" value="NAD(P)-binding Rossmann-fold domains"/>
    <property type="match status" value="1"/>
</dbReference>
<dbReference type="Pfam" id="PF16884">
    <property type="entry name" value="ADH_N_2"/>
    <property type="match status" value="1"/>
</dbReference>
<dbReference type="InterPro" id="IPR020843">
    <property type="entry name" value="ER"/>
</dbReference>
<dbReference type="PANTHER" id="PTHR43205">
    <property type="entry name" value="PROSTAGLANDIN REDUCTASE"/>
    <property type="match status" value="1"/>
</dbReference>
<dbReference type="FunFam" id="3.40.50.720:FF:000121">
    <property type="entry name" value="Prostaglandin reductase 2"/>
    <property type="match status" value="1"/>
</dbReference>
<evidence type="ECO:0000256" key="1">
    <source>
        <dbReference type="ARBA" id="ARBA00023002"/>
    </source>
</evidence>
<dbReference type="InterPro" id="IPR011032">
    <property type="entry name" value="GroES-like_sf"/>
</dbReference>
<proteinExistence type="predicted"/>
<organism evidence="3 4">
    <name type="scientific">Bradyrhizobium sediminis</name>
    <dbReference type="NCBI Taxonomy" id="2840469"/>
    <lineage>
        <taxon>Bacteria</taxon>
        <taxon>Pseudomonadati</taxon>
        <taxon>Pseudomonadota</taxon>
        <taxon>Alphaproteobacteria</taxon>
        <taxon>Hyphomicrobiales</taxon>
        <taxon>Nitrobacteraceae</taxon>
        <taxon>Bradyrhizobium</taxon>
    </lineage>
</organism>
<dbReference type="SMART" id="SM00829">
    <property type="entry name" value="PKS_ER"/>
    <property type="match status" value="1"/>
</dbReference>
<dbReference type="KEGG" id="bsei:KMZ68_11505"/>
<gene>
    <name evidence="3" type="ORF">KMZ68_11505</name>
</gene>
<evidence type="ECO:0000313" key="3">
    <source>
        <dbReference type="EMBL" id="QWG20406.1"/>
    </source>
</evidence>
<dbReference type="RefSeq" id="WP_215615879.1">
    <property type="nucleotide sequence ID" value="NZ_CP076135.1"/>
</dbReference>